<accession>A0A9W6V231</accession>
<reference evidence="1" key="1">
    <citation type="submission" date="2023-02" db="EMBL/GenBank/DDBJ databases">
        <title>Kitasatospora phosalacinea NBRC 14627.</title>
        <authorList>
            <person name="Ichikawa N."/>
            <person name="Sato H."/>
            <person name="Tonouchi N."/>
        </authorList>
    </citation>
    <scope>NUCLEOTIDE SEQUENCE</scope>
    <source>
        <strain evidence="1">NBRC 14627</strain>
    </source>
</reference>
<evidence type="ECO:0000313" key="1">
    <source>
        <dbReference type="EMBL" id="GLW72256.1"/>
    </source>
</evidence>
<protein>
    <recommendedName>
        <fullName evidence="3">Proteinase inhibitor I42 chagasin domain-containing protein</fullName>
    </recommendedName>
</protein>
<comment type="caution">
    <text evidence="1">The sequence shown here is derived from an EMBL/GenBank/DDBJ whole genome shotgun (WGS) entry which is preliminary data.</text>
</comment>
<organism evidence="1 2">
    <name type="scientific">Kitasatospora phosalacinea</name>
    <dbReference type="NCBI Taxonomy" id="2065"/>
    <lineage>
        <taxon>Bacteria</taxon>
        <taxon>Bacillati</taxon>
        <taxon>Actinomycetota</taxon>
        <taxon>Actinomycetes</taxon>
        <taxon>Kitasatosporales</taxon>
        <taxon>Streptomycetaceae</taxon>
        <taxon>Kitasatospora</taxon>
    </lineage>
</organism>
<dbReference type="EMBL" id="BSSA01000016">
    <property type="protein sequence ID" value="GLW72256.1"/>
    <property type="molecule type" value="Genomic_DNA"/>
</dbReference>
<dbReference type="AlphaFoldDB" id="A0A9W6V231"/>
<name>A0A9W6V231_9ACTN</name>
<dbReference type="Proteomes" id="UP001165041">
    <property type="component" value="Unassembled WGS sequence"/>
</dbReference>
<proteinExistence type="predicted"/>
<sequence>MRSARPRVPRVTGGRAVWAAVLLVLVVPVWGEERRTNHGRVFPSDVREISVRRGQVFSLHWKLAVQPGTEHRPVNPPPDPAVVAFTGTDRVRGDPSYLGDGGELYLVFRAVGPGTTELTLDNCRESCGRFDEEYRERRTYRIVVR</sequence>
<gene>
    <name evidence="1" type="ORF">Kpho02_45550</name>
</gene>
<evidence type="ECO:0000313" key="2">
    <source>
        <dbReference type="Proteomes" id="UP001165041"/>
    </source>
</evidence>
<evidence type="ECO:0008006" key="3">
    <source>
        <dbReference type="Google" id="ProtNLM"/>
    </source>
</evidence>